<organism evidence="1 2">
    <name type="scientific">Gimesia maris</name>
    <dbReference type="NCBI Taxonomy" id="122"/>
    <lineage>
        <taxon>Bacteria</taxon>
        <taxon>Pseudomonadati</taxon>
        <taxon>Planctomycetota</taxon>
        <taxon>Planctomycetia</taxon>
        <taxon>Planctomycetales</taxon>
        <taxon>Planctomycetaceae</taxon>
        <taxon>Gimesia</taxon>
    </lineage>
</organism>
<dbReference type="GeneID" id="98647707"/>
<dbReference type="RefSeq" id="WP_002643632.1">
    <property type="nucleotide sequence ID" value="NZ_CP042910.1"/>
</dbReference>
<reference evidence="1 2" key="1">
    <citation type="submission" date="2019-08" db="EMBL/GenBank/DDBJ databases">
        <title>Deep-cultivation of Planctomycetes and their phenomic and genomic characterization uncovers novel biology.</title>
        <authorList>
            <person name="Wiegand S."/>
            <person name="Jogler M."/>
            <person name="Boedeker C."/>
            <person name="Pinto D."/>
            <person name="Vollmers J."/>
            <person name="Rivas-Marin E."/>
            <person name="Kohn T."/>
            <person name="Peeters S.H."/>
            <person name="Heuer A."/>
            <person name="Rast P."/>
            <person name="Oberbeckmann S."/>
            <person name="Bunk B."/>
            <person name="Jeske O."/>
            <person name="Meyerdierks A."/>
            <person name="Storesund J.E."/>
            <person name="Kallscheuer N."/>
            <person name="Luecker S."/>
            <person name="Lage O.M."/>
            <person name="Pohl T."/>
            <person name="Merkel B.J."/>
            <person name="Hornburger P."/>
            <person name="Mueller R.-W."/>
            <person name="Bruemmer F."/>
            <person name="Labrenz M."/>
            <person name="Spormann A.M."/>
            <person name="Op den Camp H."/>
            <person name="Overmann J."/>
            <person name="Amann R."/>
            <person name="Jetten M.S.M."/>
            <person name="Mascher T."/>
            <person name="Medema M.H."/>
            <person name="Devos D.P."/>
            <person name="Kaster A.-K."/>
            <person name="Ovreas L."/>
            <person name="Rohde M."/>
            <person name="Galperin M.Y."/>
            <person name="Jogler C."/>
        </authorList>
    </citation>
    <scope>NUCLEOTIDE SEQUENCE [LARGE SCALE GENOMIC DNA]</scope>
    <source>
        <strain evidence="1 2">DSM 8797</strain>
    </source>
</reference>
<name>A0ABX5YNQ6_9PLAN</name>
<dbReference type="Proteomes" id="UP000322887">
    <property type="component" value="Chromosome"/>
</dbReference>
<protein>
    <recommendedName>
        <fullName evidence="3">DUF4365 domain-containing protein</fullName>
    </recommendedName>
</protein>
<gene>
    <name evidence="1" type="ORF">GmarT_31780</name>
</gene>
<proteinExistence type="predicted"/>
<accession>A0ABX5YNQ6</accession>
<evidence type="ECO:0000313" key="1">
    <source>
        <dbReference type="EMBL" id="QEG17298.1"/>
    </source>
</evidence>
<keyword evidence="2" id="KW-1185">Reference proteome</keyword>
<evidence type="ECO:0000313" key="2">
    <source>
        <dbReference type="Proteomes" id="UP000322887"/>
    </source>
</evidence>
<sequence length="201" mass="22706">MNPMGPLNVSLKSGTEPFHCDGQALPRTLLNFWQWTSSDLVNNALRGVLAEYLVATALGCDQQPRQEWDAYDLVTAEGVTVEVKSAAYIQSWSQQDYSTIQFSIKPSLGWNATNNTYSPQSKRQADIYVFCVLKHKDKASVDPLNVSQWDFYIIQTSELNDRLGRQSTLGLSSLLKLNPIQASYETIYSEILERMSDQKEL</sequence>
<dbReference type="EMBL" id="CP042910">
    <property type="protein sequence ID" value="QEG17298.1"/>
    <property type="molecule type" value="Genomic_DNA"/>
</dbReference>
<evidence type="ECO:0008006" key="3">
    <source>
        <dbReference type="Google" id="ProtNLM"/>
    </source>
</evidence>